<feature type="domain" description="GGDEF" evidence="3">
    <location>
        <begin position="201"/>
        <end position="373"/>
    </location>
</feature>
<feature type="transmembrane region" description="Helical" evidence="2">
    <location>
        <begin position="152"/>
        <end position="169"/>
    </location>
</feature>
<feature type="region of interest" description="Disordered" evidence="1">
    <location>
        <begin position="367"/>
        <end position="402"/>
    </location>
</feature>
<evidence type="ECO:0000259" key="3">
    <source>
        <dbReference type="SMART" id="SM00267"/>
    </source>
</evidence>
<dbReference type="InterPro" id="IPR000160">
    <property type="entry name" value="GGDEF_dom"/>
</dbReference>
<dbReference type="InterPro" id="IPR050469">
    <property type="entry name" value="Diguanylate_Cyclase"/>
</dbReference>
<dbReference type="GO" id="GO:1902201">
    <property type="term" value="P:negative regulation of bacterial-type flagellum-dependent cell motility"/>
    <property type="evidence" value="ECO:0007669"/>
    <property type="project" value="TreeGrafter"/>
</dbReference>
<feature type="transmembrane region" description="Helical" evidence="2">
    <location>
        <begin position="41"/>
        <end position="62"/>
    </location>
</feature>
<dbReference type="GO" id="GO:0052621">
    <property type="term" value="F:diguanylate cyclase activity"/>
    <property type="evidence" value="ECO:0007669"/>
    <property type="project" value="TreeGrafter"/>
</dbReference>
<feature type="transmembrane region" description="Helical" evidence="2">
    <location>
        <begin position="94"/>
        <end position="114"/>
    </location>
</feature>
<dbReference type="PANTHER" id="PTHR45138">
    <property type="entry name" value="REGULATORY COMPONENTS OF SENSORY TRANSDUCTION SYSTEM"/>
    <property type="match status" value="1"/>
</dbReference>
<dbReference type="SMART" id="SM00267">
    <property type="entry name" value="GGDEF"/>
    <property type="match status" value="1"/>
</dbReference>
<dbReference type="GO" id="GO:0005886">
    <property type="term" value="C:plasma membrane"/>
    <property type="evidence" value="ECO:0007669"/>
    <property type="project" value="TreeGrafter"/>
</dbReference>
<dbReference type="Gene3D" id="3.30.70.270">
    <property type="match status" value="1"/>
</dbReference>
<gene>
    <name evidence="4" type="ORF">CVO96_08570</name>
</gene>
<dbReference type="SUPFAM" id="SSF55073">
    <property type="entry name" value="Nucleotide cyclase"/>
    <property type="match status" value="1"/>
</dbReference>
<dbReference type="PANTHER" id="PTHR45138:SF9">
    <property type="entry name" value="DIGUANYLATE CYCLASE DGCM-RELATED"/>
    <property type="match status" value="1"/>
</dbReference>
<feature type="transmembrane region" description="Helical" evidence="2">
    <location>
        <begin position="120"/>
        <end position="145"/>
    </location>
</feature>
<keyword evidence="5" id="KW-1185">Reference proteome</keyword>
<dbReference type="InterPro" id="IPR043128">
    <property type="entry name" value="Rev_trsase/Diguanyl_cyclase"/>
</dbReference>
<dbReference type="EMBL" id="PPPD01000001">
    <property type="protein sequence ID" value="PNY81430.1"/>
    <property type="molecule type" value="Genomic_DNA"/>
</dbReference>
<feature type="transmembrane region" description="Helical" evidence="2">
    <location>
        <begin position="68"/>
        <end position="87"/>
    </location>
</feature>
<dbReference type="OrthoDB" id="58340at2"/>
<feature type="compositionally biased region" description="Polar residues" evidence="1">
    <location>
        <begin position="370"/>
        <end position="381"/>
    </location>
</feature>
<dbReference type="AlphaFoldDB" id="A0A2K3UY15"/>
<keyword evidence="2" id="KW-0812">Transmembrane</keyword>
<feature type="transmembrane region" description="Helical" evidence="2">
    <location>
        <begin position="175"/>
        <end position="195"/>
    </location>
</feature>
<name>A0A2K3UY15_9DEIO</name>
<dbReference type="GO" id="GO:0043709">
    <property type="term" value="P:cell adhesion involved in single-species biofilm formation"/>
    <property type="evidence" value="ECO:0007669"/>
    <property type="project" value="TreeGrafter"/>
</dbReference>
<accession>A0A2K3UY15</accession>
<evidence type="ECO:0000256" key="1">
    <source>
        <dbReference type="SAM" id="MobiDB-lite"/>
    </source>
</evidence>
<protein>
    <recommendedName>
        <fullName evidence="3">GGDEF domain-containing protein</fullName>
    </recommendedName>
</protein>
<proteinExistence type="predicted"/>
<evidence type="ECO:0000313" key="4">
    <source>
        <dbReference type="EMBL" id="PNY81430.1"/>
    </source>
</evidence>
<comment type="caution">
    <text evidence="4">The sequence shown here is derived from an EMBL/GenBank/DDBJ whole genome shotgun (WGS) entry which is preliminary data.</text>
</comment>
<sequence length="402" mass="42542">MAPEMRPPPAPPAALIPEVLPEAPGRISRPLPGRALSRREVYLLALPVLALALVPGWLVGTPDPFDRLAVPALAGLLAGVFVALWLSRWRLESVLTGLLGGVWLYLLGRIAFVLSGPPDAAQLGALGSAALWVPALLVAHIWMLGNRAGRRASRLALGALLSVLAASALRQPALLGAPASALLVQSLLAGLMGLIGQRSALQRVSQEVRRHRLGEHLTGRGDSLTGLPDARLLQEWLRRAPPRRLSGLAVAALRVEPPVTGPHDPGPYDPLFAGCLTAHVGRVLEGALRDQDMLGRVGGADFLVLLRVPDERAARAACERLRLRVAARPLEGVNSSLSVGLAFYRGQADGLTLLREAQAALEARCAQRQTRTAETGQTTRWTGPAEPSPEPDPAPSPLLSPA</sequence>
<keyword evidence="2" id="KW-1133">Transmembrane helix</keyword>
<feature type="compositionally biased region" description="Pro residues" evidence="1">
    <location>
        <begin position="386"/>
        <end position="402"/>
    </location>
</feature>
<organism evidence="4 5">
    <name type="scientific">Deinococcus koreensis</name>
    <dbReference type="NCBI Taxonomy" id="2054903"/>
    <lineage>
        <taxon>Bacteria</taxon>
        <taxon>Thermotogati</taxon>
        <taxon>Deinococcota</taxon>
        <taxon>Deinococci</taxon>
        <taxon>Deinococcales</taxon>
        <taxon>Deinococcaceae</taxon>
        <taxon>Deinococcus</taxon>
    </lineage>
</organism>
<keyword evidence="2" id="KW-0472">Membrane</keyword>
<dbReference type="Proteomes" id="UP000236379">
    <property type="component" value="Unassembled WGS sequence"/>
</dbReference>
<evidence type="ECO:0000256" key="2">
    <source>
        <dbReference type="SAM" id="Phobius"/>
    </source>
</evidence>
<reference evidence="4 5" key="1">
    <citation type="submission" date="2018-01" db="EMBL/GenBank/DDBJ databases">
        <title>Deinococcus koreensis sp. nov., a radiation-resistant bacterium isolated from river water.</title>
        <authorList>
            <person name="Choi A."/>
        </authorList>
    </citation>
    <scope>NUCLEOTIDE SEQUENCE [LARGE SCALE GENOMIC DNA]</scope>
    <source>
        <strain evidence="4 5">SJW1-2</strain>
    </source>
</reference>
<dbReference type="Pfam" id="PF00990">
    <property type="entry name" value="GGDEF"/>
    <property type="match status" value="1"/>
</dbReference>
<dbReference type="InterPro" id="IPR029787">
    <property type="entry name" value="Nucleotide_cyclase"/>
</dbReference>
<evidence type="ECO:0000313" key="5">
    <source>
        <dbReference type="Proteomes" id="UP000236379"/>
    </source>
</evidence>